<organism evidence="3 4">
    <name type="scientific">Nocardioides marinquilinus</name>
    <dbReference type="NCBI Taxonomy" id="1210400"/>
    <lineage>
        <taxon>Bacteria</taxon>
        <taxon>Bacillati</taxon>
        <taxon>Actinomycetota</taxon>
        <taxon>Actinomycetes</taxon>
        <taxon>Propionibacteriales</taxon>
        <taxon>Nocardioidaceae</taxon>
        <taxon>Nocardioides</taxon>
    </lineage>
</organism>
<evidence type="ECO:0000313" key="4">
    <source>
        <dbReference type="Proteomes" id="UP001500221"/>
    </source>
</evidence>
<feature type="compositionally biased region" description="Low complexity" evidence="1">
    <location>
        <begin position="34"/>
        <end position="62"/>
    </location>
</feature>
<keyword evidence="4" id="KW-1185">Reference proteome</keyword>
<name>A0ABP9PFU4_9ACTN</name>
<reference evidence="4" key="1">
    <citation type="journal article" date="2019" name="Int. J. Syst. Evol. Microbiol.">
        <title>The Global Catalogue of Microorganisms (GCM) 10K type strain sequencing project: providing services to taxonomists for standard genome sequencing and annotation.</title>
        <authorList>
            <consortium name="The Broad Institute Genomics Platform"/>
            <consortium name="The Broad Institute Genome Sequencing Center for Infectious Disease"/>
            <person name="Wu L."/>
            <person name="Ma J."/>
        </authorList>
    </citation>
    <scope>NUCLEOTIDE SEQUENCE [LARGE SCALE GENOMIC DNA]</scope>
    <source>
        <strain evidence="4">JCM 18459</strain>
    </source>
</reference>
<feature type="chain" id="PRO_5045081157" description="Lipoprotein" evidence="2">
    <location>
        <begin position="22"/>
        <end position="182"/>
    </location>
</feature>
<comment type="caution">
    <text evidence="3">The sequence shown here is derived from an EMBL/GenBank/DDBJ whole genome shotgun (WGS) entry which is preliminary data.</text>
</comment>
<dbReference type="PROSITE" id="PS51257">
    <property type="entry name" value="PROKAR_LIPOPROTEIN"/>
    <property type="match status" value="1"/>
</dbReference>
<evidence type="ECO:0008006" key="5">
    <source>
        <dbReference type="Google" id="ProtNLM"/>
    </source>
</evidence>
<protein>
    <recommendedName>
        <fullName evidence="5">Lipoprotein</fullName>
    </recommendedName>
</protein>
<gene>
    <name evidence="3" type="ORF">GCM10023340_16080</name>
</gene>
<evidence type="ECO:0000256" key="1">
    <source>
        <dbReference type="SAM" id="MobiDB-lite"/>
    </source>
</evidence>
<proteinExistence type="predicted"/>
<sequence>MRRARTTLASLALLALLPLAAACGDDTGDGPADGGADPTASDTASPSDDLTPSDPPDATSSSGTGEPAVALPEVVGLLHETAVGGEGDETLVEVDDPAALEQFVGQFSRRAGFSETVRAGVEDAATRGTAYAAVVGLGCDVPPGVEITPSGDGFAVQAQKVANPLPNCLAPVTTVVVAVVPD</sequence>
<evidence type="ECO:0000256" key="2">
    <source>
        <dbReference type="SAM" id="SignalP"/>
    </source>
</evidence>
<feature type="signal peptide" evidence="2">
    <location>
        <begin position="1"/>
        <end position="21"/>
    </location>
</feature>
<dbReference type="EMBL" id="BAABKG010000002">
    <property type="protein sequence ID" value="GAA5145935.1"/>
    <property type="molecule type" value="Genomic_DNA"/>
</dbReference>
<evidence type="ECO:0000313" key="3">
    <source>
        <dbReference type="EMBL" id="GAA5145935.1"/>
    </source>
</evidence>
<feature type="region of interest" description="Disordered" evidence="1">
    <location>
        <begin position="22"/>
        <end position="67"/>
    </location>
</feature>
<accession>A0ABP9PFU4</accession>
<keyword evidence="2" id="KW-0732">Signal</keyword>
<dbReference type="Proteomes" id="UP001500221">
    <property type="component" value="Unassembled WGS sequence"/>
</dbReference>
<dbReference type="RefSeq" id="WP_345456679.1">
    <property type="nucleotide sequence ID" value="NZ_BAABKG010000002.1"/>
</dbReference>